<dbReference type="PANTHER" id="PTHR22950">
    <property type="entry name" value="AMINO ACID TRANSPORTER"/>
    <property type="match status" value="1"/>
</dbReference>
<keyword evidence="3 6" id="KW-0812">Transmembrane</keyword>
<feature type="transmembrane region" description="Helical" evidence="6">
    <location>
        <begin position="75"/>
        <end position="96"/>
    </location>
</feature>
<comment type="caution">
    <text evidence="8">The sequence shown here is derived from an EMBL/GenBank/DDBJ whole genome shotgun (WGS) entry which is preliminary data.</text>
</comment>
<evidence type="ECO:0000256" key="3">
    <source>
        <dbReference type="ARBA" id="ARBA00022692"/>
    </source>
</evidence>
<feature type="transmembrane region" description="Helical" evidence="6">
    <location>
        <begin position="184"/>
        <end position="204"/>
    </location>
</feature>
<evidence type="ECO:0000256" key="5">
    <source>
        <dbReference type="ARBA" id="ARBA00023136"/>
    </source>
</evidence>
<keyword evidence="5 6" id="KW-0472">Membrane</keyword>
<feature type="domain" description="Amino acid transporter transmembrane" evidence="7">
    <location>
        <begin position="43"/>
        <end position="426"/>
    </location>
</feature>
<keyword evidence="4 6" id="KW-1133">Transmembrane helix</keyword>
<comment type="similarity">
    <text evidence="2">Belongs to the amino acid/polyamine transporter 2 family.</text>
</comment>
<proteinExistence type="inferred from homology"/>
<feature type="transmembrane region" description="Helical" evidence="6">
    <location>
        <begin position="302"/>
        <end position="327"/>
    </location>
</feature>
<dbReference type="Proteomes" id="UP001479436">
    <property type="component" value="Unassembled WGS sequence"/>
</dbReference>
<evidence type="ECO:0000313" key="9">
    <source>
        <dbReference type="Proteomes" id="UP001479436"/>
    </source>
</evidence>
<evidence type="ECO:0000256" key="6">
    <source>
        <dbReference type="SAM" id="Phobius"/>
    </source>
</evidence>
<dbReference type="InterPro" id="IPR013057">
    <property type="entry name" value="AA_transpt_TM"/>
</dbReference>
<sequence>MTELSSAVFNEKDGFKPAFTSTEDSPTKIGDQDVEVLQQSEGTTTAKKAFLLLIKAFVGTGVLFLPKAFSNGGLIFSMIVLSVVASVTAVAMLLLVKVRLQVPGDFEDIAYKIYGKPLKIIVMSSITISQMGFCCAYFIFVAQNLYDLTHSLSNCTVDIPVIYFILLQLVVYMPFSLIRKIKAFSYTALLADVFILIGIVYILYRDIEKLATIGTGTIQLFNSKDYPLFIGTALFSYEGIGLVLPVVNSMKEPKRFPAVLASVIVVVTVVFVSVGAISYAAFGDVTETIVLLNMPVGHSMTIAVQFFYVFAILLTLPLMLFPAIDILESGLFGRKSGRGSKMVKWQKNLFRVLLCLSLSMIAWGGASNLDNFVALIGGFGCIPLLFIYPAMFHYKVVATKRLYRIGNLVFIGFGFIVMVFVTYISIKSWSTAAVVNHCTAH</sequence>
<accession>A0ABR2VZC2</accession>
<evidence type="ECO:0000259" key="7">
    <source>
        <dbReference type="Pfam" id="PF01490"/>
    </source>
</evidence>
<evidence type="ECO:0000313" key="8">
    <source>
        <dbReference type="EMBL" id="KAK9711016.1"/>
    </source>
</evidence>
<keyword evidence="9" id="KW-1185">Reference proteome</keyword>
<gene>
    <name evidence="8" type="ORF">K7432_008100</name>
</gene>
<feature type="transmembrane region" description="Helical" evidence="6">
    <location>
        <begin position="226"/>
        <end position="247"/>
    </location>
</feature>
<feature type="transmembrane region" description="Helical" evidence="6">
    <location>
        <begin position="49"/>
        <end position="69"/>
    </location>
</feature>
<comment type="subcellular location">
    <subcellularLocation>
        <location evidence="1">Membrane</location>
        <topology evidence="1">Multi-pass membrane protein</topology>
    </subcellularLocation>
</comment>
<feature type="transmembrane region" description="Helical" evidence="6">
    <location>
        <begin position="372"/>
        <end position="393"/>
    </location>
</feature>
<dbReference type="Pfam" id="PF01490">
    <property type="entry name" value="Aa_trans"/>
    <property type="match status" value="1"/>
</dbReference>
<evidence type="ECO:0000256" key="2">
    <source>
        <dbReference type="ARBA" id="ARBA00008066"/>
    </source>
</evidence>
<dbReference type="EMBL" id="JASJQH010007308">
    <property type="protein sequence ID" value="KAK9711016.1"/>
    <property type="molecule type" value="Genomic_DNA"/>
</dbReference>
<reference evidence="8 9" key="1">
    <citation type="submission" date="2023-04" db="EMBL/GenBank/DDBJ databases">
        <title>Genome of Basidiobolus ranarum AG-B5.</title>
        <authorList>
            <person name="Stajich J.E."/>
            <person name="Carter-House D."/>
            <person name="Gryganskyi A."/>
        </authorList>
    </citation>
    <scope>NUCLEOTIDE SEQUENCE [LARGE SCALE GENOMIC DNA]</scope>
    <source>
        <strain evidence="8 9">AG-B5</strain>
    </source>
</reference>
<dbReference type="PANTHER" id="PTHR22950:SF666">
    <property type="entry name" value="VACUOLAR AMINO ACID TRANSPORTER 4"/>
    <property type="match status" value="1"/>
</dbReference>
<organism evidence="8 9">
    <name type="scientific">Basidiobolus ranarum</name>
    <dbReference type="NCBI Taxonomy" id="34480"/>
    <lineage>
        <taxon>Eukaryota</taxon>
        <taxon>Fungi</taxon>
        <taxon>Fungi incertae sedis</taxon>
        <taxon>Zoopagomycota</taxon>
        <taxon>Entomophthoromycotina</taxon>
        <taxon>Basidiobolomycetes</taxon>
        <taxon>Basidiobolales</taxon>
        <taxon>Basidiobolaceae</taxon>
        <taxon>Basidiobolus</taxon>
    </lineage>
</organism>
<evidence type="ECO:0000256" key="1">
    <source>
        <dbReference type="ARBA" id="ARBA00004141"/>
    </source>
</evidence>
<name>A0ABR2VZC2_9FUNG</name>
<protein>
    <recommendedName>
        <fullName evidence="7">Amino acid transporter transmembrane domain-containing protein</fullName>
    </recommendedName>
</protein>
<feature type="transmembrane region" description="Helical" evidence="6">
    <location>
        <begin position="259"/>
        <end position="282"/>
    </location>
</feature>
<evidence type="ECO:0000256" key="4">
    <source>
        <dbReference type="ARBA" id="ARBA00022989"/>
    </source>
</evidence>
<feature type="transmembrane region" description="Helical" evidence="6">
    <location>
        <begin position="160"/>
        <end position="177"/>
    </location>
</feature>
<feature type="transmembrane region" description="Helical" evidence="6">
    <location>
        <begin position="117"/>
        <end position="140"/>
    </location>
</feature>
<feature type="transmembrane region" description="Helical" evidence="6">
    <location>
        <begin position="348"/>
        <end position="366"/>
    </location>
</feature>
<feature type="transmembrane region" description="Helical" evidence="6">
    <location>
        <begin position="405"/>
        <end position="426"/>
    </location>
</feature>